<proteinExistence type="inferred from homology"/>
<reference evidence="11" key="1">
    <citation type="journal article" date="2019" name="Int. J. Syst. Evol. Microbiol.">
        <title>The Global Catalogue of Microorganisms (GCM) 10K type strain sequencing project: providing services to taxonomists for standard genome sequencing and annotation.</title>
        <authorList>
            <consortium name="The Broad Institute Genomics Platform"/>
            <consortium name="The Broad Institute Genome Sequencing Center for Infectious Disease"/>
            <person name="Wu L."/>
            <person name="Ma J."/>
        </authorList>
    </citation>
    <scope>NUCLEOTIDE SEQUENCE [LARGE SCALE GENOMIC DNA]</scope>
    <source>
        <strain evidence="11">JCM 17923</strain>
    </source>
</reference>
<dbReference type="SUPFAM" id="SSF52743">
    <property type="entry name" value="Subtilisin-like"/>
    <property type="match status" value="1"/>
</dbReference>
<evidence type="ECO:0000256" key="2">
    <source>
        <dbReference type="ARBA" id="ARBA00022670"/>
    </source>
</evidence>
<dbReference type="PANTHER" id="PTHR43399">
    <property type="entry name" value="SUBTILISIN-RELATED"/>
    <property type="match status" value="1"/>
</dbReference>
<keyword evidence="4 6" id="KW-0720">Serine protease</keyword>
<dbReference type="InterPro" id="IPR044048">
    <property type="entry name" value="Big_12"/>
</dbReference>
<feature type="domain" description="CUB" evidence="8">
    <location>
        <begin position="927"/>
        <end position="1046"/>
    </location>
</feature>
<dbReference type="CDD" id="cd00102">
    <property type="entry name" value="IPT"/>
    <property type="match status" value="1"/>
</dbReference>
<dbReference type="SUPFAM" id="SSF81296">
    <property type="entry name" value="E set domains"/>
    <property type="match status" value="2"/>
</dbReference>
<keyword evidence="3 6" id="KW-0378">Hydrolase</keyword>
<evidence type="ECO:0008006" key="12">
    <source>
        <dbReference type="Google" id="ProtNLM"/>
    </source>
</evidence>
<protein>
    <recommendedName>
        <fullName evidence="12">T9SS type A sorting domain-containing protein</fullName>
    </recommendedName>
</protein>
<dbReference type="Gene3D" id="3.40.50.200">
    <property type="entry name" value="Peptidase S8/S53 domain"/>
    <property type="match status" value="1"/>
</dbReference>
<dbReference type="Pfam" id="PF19077">
    <property type="entry name" value="Big_13"/>
    <property type="match status" value="1"/>
</dbReference>
<organism evidence="10 11">
    <name type="scientific">Hymenobacter saemangeumensis</name>
    <dbReference type="NCBI Taxonomy" id="1084522"/>
    <lineage>
        <taxon>Bacteria</taxon>
        <taxon>Pseudomonadati</taxon>
        <taxon>Bacteroidota</taxon>
        <taxon>Cytophagia</taxon>
        <taxon>Cytophagales</taxon>
        <taxon>Hymenobacteraceae</taxon>
        <taxon>Hymenobacter</taxon>
    </lineage>
</organism>
<evidence type="ECO:0000256" key="4">
    <source>
        <dbReference type="ARBA" id="ARBA00022825"/>
    </source>
</evidence>
<dbReference type="InterPro" id="IPR044016">
    <property type="entry name" value="Big_13"/>
</dbReference>
<dbReference type="InterPro" id="IPR003961">
    <property type="entry name" value="FN3_dom"/>
</dbReference>
<comment type="similarity">
    <text evidence="1 6">Belongs to the peptidase S8 family.</text>
</comment>
<sequence>MAHFYFAGSESCFLTLLRPARMAGALLLAFCYCLPLLGFAQGQPSPKSAKPGGEVELRLAAGTYRLVKGTHTPVAPAEIVEGRYYRLVQFDRLPTDAQRAALAADGRVELLTYLPQNAWVAALKAGTDPALALRGLPVRAVVAVEPEWKLSSSLSSRNYPSHALRAGGRLALRVQVYAPITLATATQRLRVLDAAVAKSAEHPNVLEVTVAVGQERRLAAEPWVQTVEAAPAPPTLEAERDVTNHRANVLNSNLPSGRHLDGTGVTIAIGDDGFVGPHIDFQGRLTNIVQTSDGDHADHVTGIVGGAGNLNPTMRGQATGATLRTYSYYADILTMTGATGQYATQGVRISSHSLGQTCNDGYTSDARTSDQHTRLNPALMYVHSAGNSGTSDCSYGAGAGWANITGGYKMGKNVLTVGNLTHLDVLSSSSSRGPAKDGRIKPDICATGTDVNSTGENNTYNSKSGTSMACPAVSGVLGQLYQAYRNANAGADPNSALIKAAVLNTADDIGNPGPDFKHGYGRINALRAVELLENTRYVTNTLSTGQNQTVSLTVPAGVSQLKVMLYWADYEAAANAATALVNDLDFTLSTPAAGTLQPWVLNPAPNAATLDAAATRGIDHLNNMEQVTLDAPAAGTYTANISGFSIPQGPQRYYVVYSWVENNVRITNPIGGEAFVPGETQVLRWDANTSASGFTLEYSTNAGTSWNNIGTATAAARAYTWTVPSSLATAPSGQLRVRVVRGAQSSSSENLSVIGVPANLQFVSVCPTETRLSWNAVTGATGYEIFKLGTTTMESVGTTTGLAFTVTGVSSTVEQWFSVRATGANGLIGRRANALRRAIGTSNCPAFPPPTISSFSPTSGPAGTVVTITGTNFTGATAVSFNGTNAPTFTVVSSTTINVTVPAGALSGPITITAPNGQATSSQSFNTGNYVLNDNLPVTTCSGALYDSGGPGGNYSNNENYTKTFTPATTGAKLRMVFTAFDTEATYDFLYIYDGATTSAPLIGTYHGTAGPGTVTATNANGQLTLRFTSDGSVTPSGFEATISCVMPAAPTLTSLSPTSGPVGTSVTLTGTNFTGATGVSFNGTAASTFSVTSATTATATVPAGATSGNVTITTPNGTSNGVAFTVVTPTAVTSIVPAGSSPTNAGSVSYTVTFSAQVTGVTVANFSLTAVGVAGASVSSVSGSGSTYTVTVSTGSGDGTLRLNLANSSGISPGVSNSPYTSGQAYTIDKTPPTATITSSTGANGSTSSSATFAYTVTFSESVTGFTAADVTVSNGSLSGFSGSGTTYTFAITPAANGPVTVSIAANMAADAAGNGNTAAAQYSITYSQPVTAAPALTSPANGSSISSTTPTYSGTAVANSTVTVYVNGTSIGTTQASAGGSWSLTQPTPLAYTTHTAAATAQASGSAVSASSASSTFTVSPPNLSISTGTATTPIVVAAGTYNNITITGTGYGQLGGAVVVNGALQVAGSLYTNCQPLTGPGSFTLAAGATLGICDAAGLSNAPGTGAVQTTGARSFSPDATYLYHGRAAQVTGAGLPATVATLAVDNPNGPVQLTQALALTRELRLTRGVFSLNGRALTLLSDNSTTAQVNQDGVTTTGTVTGGVATVQRFVPANGNAGLGYRHFASPVSGNTLADLAVPGSFQPVFNGAYNSSSTPAQLTPFPTVFGFDAARIGTAPSSYTGFDQGWYSPATASTPDAFTTGRGYAVHLAANQTVDFVGPLNQTAVSMVLPRAAGTAAPDDSRGWHLLGNPFASAFALASLDNTPGVDNAKYIFQSSGPYAGSYETYLTGLSGQPLLALGQGFFARASTPGTAPVLSFALAGRRVDFSTNSTFHRGSAETRPLLELALANAAGSLRDRTTLYADARATTGPDPAYDAVKLPNAHGLNLAQLAAGQRMAVNALPAFGASTLVPLSVGVPAPGTYVLQVNQLLNLPAGTTVVLVDALLGTRTDLATLPVTGYVFTLSGAQAATPLTGRFFLNLGAVALGTAASQAGAAMQLFPNPAHGGAATLTGAAPGLPVTVLDALGRTVLSTTADSLGKAVLTLPAGLATGVYVVRSGAHALRLVVD</sequence>
<dbReference type="SUPFAM" id="SSF49854">
    <property type="entry name" value="Spermadhesin, CUB domain"/>
    <property type="match status" value="1"/>
</dbReference>
<feature type="active site" description="Charge relay system" evidence="6">
    <location>
        <position position="467"/>
    </location>
</feature>
<dbReference type="InterPro" id="IPR023828">
    <property type="entry name" value="Peptidase_S8_Ser-AS"/>
</dbReference>
<gene>
    <name evidence="10" type="ORF">GCM10023185_06240</name>
</gene>
<dbReference type="PRINTS" id="PR00723">
    <property type="entry name" value="SUBTILISIN"/>
</dbReference>
<feature type="active site" description="Charge relay system" evidence="6">
    <location>
        <position position="296"/>
    </location>
</feature>
<dbReference type="Pfam" id="PF00431">
    <property type="entry name" value="CUB"/>
    <property type="match status" value="1"/>
</dbReference>
<dbReference type="InterPro" id="IPR000209">
    <property type="entry name" value="Peptidase_S8/S53_dom"/>
</dbReference>
<dbReference type="Proteomes" id="UP001501153">
    <property type="component" value="Unassembled WGS sequence"/>
</dbReference>
<dbReference type="InterPro" id="IPR015500">
    <property type="entry name" value="Peptidase_S8_subtilisin-rel"/>
</dbReference>
<feature type="compositionally biased region" description="Low complexity" evidence="7">
    <location>
        <begin position="1235"/>
        <end position="1249"/>
    </location>
</feature>
<comment type="caution">
    <text evidence="10">The sequence shown here is derived from an EMBL/GenBank/DDBJ whole genome shotgun (WGS) entry which is preliminary data.</text>
</comment>
<feature type="active site" description="Charge relay system" evidence="6">
    <location>
        <position position="271"/>
    </location>
</feature>
<dbReference type="PROSITE" id="PS50853">
    <property type="entry name" value="FN3"/>
    <property type="match status" value="1"/>
</dbReference>
<evidence type="ECO:0000313" key="11">
    <source>
        <dbReference type="Proteomes" id="UP001501153"/>
    </source>
</evidence>
<evidence type="ECO:0000256" key="7">
    <source>
        <dbReference type="SAM" id="MobiDB-lite"/>
    </source>
</evidence>
<dbReference type="SUPFAM" id="SSF49265">
    <property type="entry name" value="Fibronectin type III"/>
    <property type="match status" value="1"/>
</dbReference>
<dbReference type="InterPro" id="IPR034058">
    <property type="entry name" value="TagA/B/C/D_pept_dom"/>
</dbReference>
<dbReference type="Pfam" id="PF00082">
    <property type="entry name" value="Peptidase_S8"/>
    <property type="match status" value="1"/>
</dbReference>
<evidence type="ECO:0000256" key="3">
    <source>
        <dbReference type="ARBA" id="ARBA00022801"/>
    </source>
</evidence>
<feature type="domain" description="Fibronectin type-III" evidence="9">
    <location>
        <begin position="756"/>
        <end position="844"/>
    </location>
</feature>
<dbReference type="InterPro" id="IPR014756">
    <property type="entry name" value="Ig_E-set"/>
</dbReference>
<name>A0ABP8I1J8_9BACT</name>
<dbReference type="PANTHER" id="PTHR43399:SF4">
    <property type="entry name" value="CELL WALL-ASSOCIATED PROTEASE"/>
    <property type="match status" value="1"/>
</dbReference>
<dbReference type="InterPro" id="IPR036116">
    <property type="entry name" value="FN3_sf"/>
</dbReference>
<feature type="region of interest" description="Disordered" evidence="7">
    <location>
        <begin position="1223"/>
        <end position="1249"/>
    </location>
</feature>
<accession>A0ABP8I1J8</accession>
<keyword evidence="11" id="KW-1185">Reference proteome</keyword>
<dbReference type="PROSITE" id="PS01180">
    <property type="entry name" value="CUB"/>
    <property type="match status" value="1"/>
</dbReference>
<evidence type="ECO:0000256" key="5">
    <source>
        <dbReference type="ARBA" id="ARBA00023157"/>
    </source>
</evidence>
<dbReference type="InterPro" id="IPR036852">
    <property type="entry name" value="Peptidase_S8/S53_dom_sf"/>
</dbReference>
<dbReference type="CDD" id="cd00041">
    <property type="entry name" value="CUB"/>
    <property type="match status" value="1"/>
</dbReference>
<dbReference type="InterPro" id="IPR000859">
    <property type="entry name" value="CUB_dom"/>
</dbReference>
<evidence type="ECO:0000313" key="10">
    <source>
        <dbReference type="EMBL" id="GAA4349464.1"/>
    </source>
</evidence>
<dbReference type="Gene3D" id="2.60.120.290">
    <property type="entry name" value="Spermadhesin, CUB domain"/>
    <property type="match status" value="1"/>
</dbReference>
<dbReference type="InterPro" id="IPR008979">
    <property type="entry name" value="Galactose-bd-like_sf"/>
</dbReference>
<dbReference type="Gene3D" id="2.60.40.10">
    <property type="entry name" value="Immunoglobulins"/>
    <property type="match status" value="4"/>
</dbReference>
<dbReference type="PROSITE" id="PS00138">
    <property type="entry name" value="SUBTILASE_SER"/>
    <property type="match status" value="1"/>
</dbReference>
<feature type="region of interest" description="Disordered" evidence="7">
    <location>
        <begin position="427"/>
        <end position="448"/>
    </location>
</feature>
<dbReference type="RefSeq" id="WP_345233723.1">
    <property type="nucleotide sequence ID" value="NZ_BAABGZ010000010.1"/>
</dbReference>
<dbReference type="InterPro" id="IPR013783">
    <property type="entry name" value="Ig-like_fold"/>
</dbReference>
<dbReference type="CDD" id="cd04842">
    <property type="entry name" value="Peptidases_S8_Kp43_protease"/>
    <property type="match status" value="1"/>
</dbReference>
<dbReference type="Gene3D" id="2.60.120.380">
    <property type="match status" value="1"/>
</dbReference>
<dbReference type="InterPro" id="IPR051048">
    <property type="entry name" value="Peptidase_S8/S53_subtilisin"/>
</dbReference>
<dbReference type="EMBL" id="BAABGZ010000010">
    <property type="protein sequence ID" value="GAA4349464.1"/>
    <property type="molecule type" value="Genomic_DNA"/>
</dbReference>
<dbReference type="Pfam" id="PF19078">
    <property type="entry name" value="Big_12"/>
    <property type="match status" value="1"/>
</dbReference>
<dbReference type="SUPFAM" id="SSF49785">
    <property type="entry name" value="Galactose-binding domain-like"/>
    <property type="match status" value="1"/>
</dbReference>
<keyword evidence="2 6" id="KW-0645">Protease</keyword>
<evidence type="ECO:0000256" key="1">
    <source>
        <dbReference type="ARBA" id="ARBA00011073"/>
    </source>
</evidence>
<evidence type="ECO:0000259" key="8">
    <source>
        <dbReference type="PROSITE" id="PS01180"/>
    </source>
</evidence>
<evidence type="ECO:0000256" key="6">
    <source>
        <dbReference type="PROSITE-ProRule" id="PRU01240"/>
    </source>
</evidence>
<dbReference type="SMART" id="SM00429">
    <property type="entry name" value="IPT"/>
    <property type="match status" value="2"/>
</dbReference>
<dbReference type="InterPro" id="IPR035914">
    <property type="entry name" value="Sperma_CUB_dom_sf"/>
</dbReference>
<evidence type="ECO:0000259" key="9">
    <source>
        <dbReference type="PROSITE" id="PS50853"/>
    </source>
</evidence>
<dbReference type="InterPro" id="IPR002909">
    <property type="entry name" value="IPT_dom"/>
</dbReference>
<dbReference type="PROSITE" id="PS51892">
    <property type="entry name" value="SUBTILASE"/>
    <property type="match status" value="1"/>
</dbReference>
<keyword evidence="5" id="KW-1015">Disulfide bond</keyword>
<dbReference type="SMART" id="SM00042">
    <property type="entry name" value="CUB"/>
    <property type="match status" value="1"/>
</dbReference>